<organism evidence="4 5">
    <name type="scientific">Sediminimonas qiaohouensis</name>
    <dbReference type="NCBI Taxonomy" id="552061"/>
    <lineage>
        <taxon>Bacteria</taxon>
        <taxon>Pseudomonadati</taxon>
        <taxon>Pseudomonadota</taxon>
        <taxon>Alphaproteobacteria</taxon>
        <taxon>Rhodobacterales</taxon>
        <taxon>Roseobacteraceae</taxon>
        <taxon>Sediminimonas</taxon>
    </lineage>
</organism>
<dbReference type="SMART" id="SM00028">
    <property type="entry name" value="TPR"/>
    <property type="match status" value="3"/>
</dbReference>
<keyword evidence="3" id="KW-1133">Transmembrane helix</keyword>
<dbReference type="EMBL" id="VENJ01000006">
    <property type="protein sequence ID" value="MTJ04059.1"/>
    <property type="molecule type" value="Genomic_DNA"/>
</dbReference>
<evidence type="ECO:0000313" key="5">
    <source>
        <dbReference type="Proteomes" id="UP000483078"/>
    </source>
</evidence>
<dbReference type="RefSeq" id="WP_273248649.1">
    <property type="nucleotide sequence ID" value="NZ_VENJ01000006.1"/>
</dbReference>
<feature type="repeat" description="TPR" evidence="2">
    <location>
        <begin position="100"/>
        <end position="133"/>
    </location>
</feature>
<name>A0A7C9LKJ6_9RHOB</name>
<dbReference type="Pfam" id="PF13432">
    <property type="entry name" value="TPR_16"/>
    <property type="match status" value="1"/>
</dbReference>
<sequence>MGSNTSWINRIVAAGITIVMFSVPAWPQDARLQDLYRDLADSGPKQAIGIEREIRHEWSRTGSPAIDLLLRRGRDALERGEIVAAIEHLSAATDHAPDVAQAWHLRAQAFFAQDRLGLALSDLERALALDPNHFQAAFGLAAILEQLDRPEQAARAYALVLRLHPHYEKAREALDRLEARTGDQTL</sequence>
<dbReference type="SUPFAM" id="SSF48452">
    <property type="entry name" value="TPR-like"/>
    <property type="match status" value="1"/>
</dbReference>
<gene>
    <name evidence="4" type="ORF">FH759_05105</name>
</gene>
<dbReference type="InterPro" id="IPR019734">
    <property type="entry name" value="TPR_rpt"/>
</dbReference>
<dbReference type="Proteomes" id="UP000483078">
    <property type="component" value="Unassembled WGS sequence"/>
</dbReference>
<dbReference type="PANTHER" id="PTHR45188:SF2">
    <property type="entry name" value="DNAJ HOMOLOG SUBFAMILY C MEMBER 7"/>
    <property type="match status" value="1"/>
</dbReference>
<keyword evidence="3" id="KW-0472">Membrane</keyword>
<keyword evidence="1" id="KW-0677">Repeat</keyword>
<evidence type="ECO:0000313" key="4">
    <source>
        <dbReference type="EMBL" id="MTJ04059.1"/>
    </source>
</evidence>
<dbReference type="Gene3D" id="1.25.40.10">
    <property type="entry name" value="Tetratricopeptide repeat domain"/>
    <property type="match status" value="1"/>
</dbReference>
<accession>A0A7C9LKJ6</accession>
<feature type="transmembrane region" description="Helical" evidence="3">
    <location>
        <begin position="7"/>
        <end position="26"/>
    </location>
</feature>
<dbReference type="PANTHER" id="PTHR45188">
    <property type="entry name" value="DNAJ PROTEIN P58IPK HOMOLOG"/>
    <property type="match status" value="1"/>
</dbReference>
<evidence type="ECO:0000256" key="1">
    <source>
        <dbReference type="ARBA" id="ARBA00022737"/>
    </source>
</evidence>
<evidence type="ECO:0000256" key="3">
    <source>
        <dbReference type="SAM" id="Phobius"/>
    </source>
</evidence>
<comment type="caution">
    <text evidence="4">The sequence shown here is derived from an EMBL/GenBank/DDBJ whole genome shotgun (WGS) entry which is preliminary data.</text>
</comment>
<dbReference type="PROSITE" id="PS50005">
    <property type="entry name" value="TPR"/>
    <property type="match status" value="1"/>
</dbReference>
<dbReference type="InterPro" id="IPR011990">
    <property type="entry name" value="TPR-like_helical_dom_sf"/>
</dbReference>
<proteinExistence type="predicted"/>
<evidence type="ECO:0000256" key="2">
    <source>
        <dbReference type="PROSITE-ProRule" id="PRU00339"/>
    </source>
</evidence>
<dbReference type="AlphaFoldDB" id="A0A7C9LKJ6"/>
<reference evidence="4 5" key="1">
    <citation type="submission" date="2019-06" db="EMBL/GenBank/DDBJ databases">
        <title>Enrichment of Autotrophic Halophilic Microorganisms from Red Sea Brine Pool Using Microbial Electrosynthesis System.</title>
        <authorList>
            <person name="Alqahtani M.F."/>
            <person name="Bajracharya S."/>
            <person name="Katuri K.P."/>
            <person name="Ali M."/>
            <person name="Saikaly P.E."/>
        </authorList>
    </citation>
    <scope>NUCLEOTIDE SEQUENCE [LARGE SCALE GENOMIC DNA]</scope>
    <source>
        <strain evidence="4">MES6</strain>
    </source>
</reference>
<protein>
    <submittedName>
        <fullName evidence="4">Tetratricopeptide repeat protein</fullName>
    </submittedName>
</protein>
<keyword evidence="2" id="KW-0802">TPR repeat</keyword>
<keyword evidence="3" id="KW-0812">Transmembrane</keyword>